<evidence type="ECO:0000313" key="1">
    <source>
        <dbReference type="EMBL" id="HDD35527.1"/>
    </source>
</evidence>
<reference evidence="1" key="1">
    <citation type="journal article" date="2020" name="mSystems">
        <title>Genome- and Community-Level Interaction Insights into Carbon Utilization and Element Cycling Functions of Hydrothermarchaeota in Hydrothermal Sediment.</title>
        <authorList>
            <person name="Zhou Z."/>
            <person name="Liu Y."/>
            <person name="Xu W."/>
            <person name="Pan J."/>
            <person name="Luo Z.H."/>
            <person name="Li M."/>
        </authorList>
    </citation>
    <scope>NUCLEOTIDE SEQUENCE [LARGE SCALE GENOMIC DNA]</scope>
    <source>
        <strain evidence="1">HyVt-113</strain>
    </source>
</reference>
<comment type="caution">
    <text evidence="1">The sequence shown here is derived from an EMBL/GenBank/DDBJ whole genome shotgun (WGS) entry which is preliminary data.</text>
</comment>
<proteinExistence type="predicted"/>
<protein>
    <submittedName>
        <fullName evidence="1">Uncharacterized protein</fullName>
    </submittedName>
</protein>
<sequence length="104" mass="11841">MEVIRPAQLTEHISVCEEETQALFTRMGQILSAQVIEKVTNNRFFLKFGKHLLLAETLIPLTPGEKIKVRVESLKPKVLLKLLPQVPLTDITKTFELKEISALF</sequence>
<feature type="non-terminal residue" evidence="1">
    <location>
        <position position="104"/>
    </location>
</feature>
<dbReference type="Proteomes" id="UP000885706">
    <property type="component" value="Unassembled WGS sequence"/>
</dbReference>
<accession>A0A7V0NEG9</accession>
<organism evidence="1">
    <name type="scientific">Desulfofervidus auxilii</name>
    <dbReference type="NCBI Taxonomy" id="1621989"/>
    <lineage>
        <taxon>Bacteria</taxon>
        <taxon>Pseudomonadati</taxon>
        <taxon>Thermodesulfobacteriota</taxon>
        <taxon>Candidatus Desulfofervidia</taxon>
        <taxon>Candidatus Desulfofervidales</taxon>
        <taxon>Candidatus Desulfofervidaceae</taxon>
        <taxon>Candidatus Desulfofervidus</taxon>
    </lineage>
</organism>
<dbReference type="AlphaFoldDB" id="A0A7V0NEG9"/>
<dbReference type="EMBL" id="DQWQ01000082">
    <property type="protein sequence ID" value="HDD35527.1"/>
    <property type="molecule type" value="Genomic_DNA"/>
</dbReference>
<name>A0A7V0NEG9_DESA2</name>
<gene>
    <name evidence="1" type="ORF">ENF30_01870</name>
</gene>